<dbReference type="VEuPathDB" id="VectorBase:BGLB039675"/>
<dbReference type="Proteomes" id="UP000076420">
    <property type="component" value="Unassembled WGS sequence"/>
</dbReference>
<name>A0A2C9M882_BIOGL</name>
<reference evidence="4" key="1">
    <citation type="submission" date="2020-05" db="UniProtKB">
        <authorList>
            <consortium name="EnsemblMetazoa"/>
        </authorList>
    </citation>
    <scope>IDENTIFICATION</scope>
    <source>
        <strain evidence="4">BB02</strain>
    </source>
</reference>
<organism evidence="4 5">
    <name type="scientific">Biomphalaria glabrata</name>
    <name type="common">Bloodfluke planorb</name>
    <name type="synonym">Freshwater snail</name>
    <dbReference type="NCBI Taxonomy" id="6526"/>
    <lineage>
        <taxon>Eukaryota</taxon>
        <taxon>Metazoa</taxon>
        <taxon>Spiralia</taxon>
        <taxon>Lophotrochozoa</taxon>
        <taxon>Mollusca</taxon>
        <taxon>Gastropoda</taxon>
        <taxon>Heterobranchia</taxon>
        <taxon>Euthyneura</taxon>
        <taxon>Panpulmonata</taxon>
        <taxon>Hygrophila</taxon>
        <taxon>Lymnaeoidea</taxon>
        <taxon>Planorbidae</taxon>
        <taxon>Biomphalaria</taxon>
    </lineage>
</organism>
<dbReference type="InterPro" id="IPR013594">
    <property type="entry name" value="Dynein_heavy_tail"/>
</dbReference>
<evidence type="ECO:0000313" key="5">
    <source>
        <dbReference type="Proteomes" id="UP000076420"/>
    </source>
</evidence>
<feature type="region of interest" description="Disordered" evidence="2">
    <location>
        <begin position="1"/>
        <end position="21"/>
    </location>
</feature>
<dbReference type="AlphaFoldDB" id="A0A2C9M882"/>
<dbReference type="GO" id="GO:0007018">
    <property type="term" value="P:microtubule-based movement"/>
    <property type="evidence" value="ECO:0007669"/>
    <property type="project" value="InterPro"/>
</dbReference>
<evidence type="ECO:0000313" key="4">
    <source>
        <dbReference type="EnsemblMetazoa" id="BGLB039675-PA"/>
    </source>
</evidence>
<dbReference type="VEuPathDB" id="VectorBase:BGLAX_051659"/>
<dbReference type="STRING" id="6526.A0A2C9M882"/>
<dbReference type="Pfam" id="PF08385">
    <property type="entry name" value="DHC_N1"/>
    <property type="match status" value="1"/>
</dbReference>
<dbReference type="KEGG" id="bgt:106066425"/>
<evidence type="ECO:0000256" key="1">
    <source>
        <dbReference type="ARBA" id="ARBA00008887"/>
    </source>
</evidence>
<proteinExistence type="inferred from homology"/>
<feature type="domain" description="Dynein heavy chain tail" evidence="3">
    <location>
        <begin position="271"/>
        <end position="568"/>
    </location>
</feature>
<dbReference type="InterPro" id="IPR026983">
    <property type="entry name" value="DHC"/>
</dbReference>
<protein>
    <recommendedName>
        <fullName evidence="3">Dynein heavy chain tail domain-containing protein</fullName>
    </recommendedName>
</protein>
<dbReference type="PANTHER" id="PTHR46532">
    <property type="entry name" value="MALE FERTILITY FACTOR KL5"/>
    <property type="match status" value="1"/>
</dbReference>
<sequence length="608" mass="70475">MSFSKTSLKESTSTIPRNRKSTIKTKSFMESTLSISTVAEDSWHTSAREVREDRRAQLTKVHRFLFSIVSHYLGFPDDEVEEFIVDVQQYIRVLEDFSRGRGSDVVLFMYTLLPPISFAECGRSLTNVVKEKDKPVMRVSVLNLETHDNEISGKCVYFLKKTASDLEDKTITEAFTCGSLNIKENMTVLGVLSRTVDMVHIKSIVGYDGAKIAKMVNNLYWLAINGGESHVLETIGLGQLENHSKMCVIDSVNTVNDCMTGAMNKSTVLIFEEIAKLWCDQVEIMLLQASSIQREADDNGPIKELEFWLQRSAQFGYLVQQIRSQRARMVFHLLYISKSPIMARWRELDMKVTDQSNEARDNAKYLYILEKYCEPLYRCQPQNLIENISGLIGAIRLIYNYSHYYTSPDTVSRIFVKITNQIVTACKNYISDDGFTKLWDLPKQDLQNRIKDCLKLFQTYIDTYKATKKKIAIEKNERPFDFSEMYIFGKIFVFQARLEQILNLFDNVTTFSVLEVSRIEGLDTYANKYNTLFNNLKKKGHDLLNHKNPAFEEDFERFLDNVEDLKTYIDTYKATKKKIAIEKNERPFDFSEMYIFGKIFVFQARLEQ</sequence>
<gene>
    <name evidence="4" type="primary">106066425</name>
</gene>
<accession>A0A2C9M882</accession>
<dbReference type="GO" id="GO:0045505">
    <property type="term" value="F:dynein intermediate chain binding"/>
    <property type="evidence" value="ECO:0007669"/>
    <property type="project" value="InterPro"/>
</dbReference>
<dbReference type="PANTHER" id="PTHR46532:SF4">
    <property type="entry name" value="AAA+ ATPASE DOMAIN-CONTAINING PROTEIN"/>
    <property type="match status" value="1"/>
</dbReference>
<dbReference type="GO" id="GO:0005858">
    <property type="term" value="C:axonemal dynein complex"/>
    <property type="evidence" value="ECO:0007669"/>
    <property type="project" value="TreeGrafter"/>
</dbReference>
<evidence type="ECO:0000259" key="3">
    <source>
        <dbReference type="Pfam" id="PF08385"/>
    </source>
</evidence>
<dbReference type="GO" id="GO:0051959">
    <property type="term" value="F:dynein light intermediate chain binding"/>
    <property type="evidence" value="ECO:0007669"/>
    <property type="project" value="InterPro"/>
</dbReference>
<dbReference type="EnsemblMetazoa" id="BGLB039675-RA">
    <property type="protein sequence ID" value="BGLB039675-PA"/>
    <property type="gene ID" value="BGLB039675"/>
</dbReference>
<evidence type="ECO:0000256" key="2">
    <source>
        <dbReference type="SAM" id="MobiDB-lite"/>
    </source>
</evidence>
<comment type="similarity">
    <text evidence="1">Belongs to the dynein heavy chain family.</text>
</comment>
<feature type="compositionally biased region" description="Polar residues" evidence="2">
    <location>
        <begin position="1"/>
        <end position="16"/>
    </location>
</feature>